<evidence type="ECO:0000313" key="1">
    <source>
        <dbReference type="EnsemblPlants" id="AET5Gv20940900.20"/>
    </source>
</evidence>
<proteinExistence type="predicted"/>
<name>A0A453LW58_AEGTS</name>
<reference evidence="1" key="4">
    <citation type="submission" date="2019-03" db="UniProtKB">
        <authorList>
            <consortium name="EnsemblPlants"/>
        </authorList>
    </citation>
    <scope>IDENTIFICATION</scope>
</reference>
<reference evidence="1" key="3">
    <citation type="journal article" date="2017" name="Nature">
        <title>Genome sequence of the progenitor of the wheat D genome Aegilops tauschii.</title>
        <authorList>
            <person name="Luo M.C."/>
            <person name="Gu Y.Q."/>
            <person name="Puiu D."/>
            <person name="Wang H."/>
            <person name="Twardziok S.O."/>
            <person name="Deal K.R."/>
            <person name="Huo N."/>
            <person name="Zhu T."/>
            <person name="Wang L."/>
            <person name="Wang Y."/>
            <person name="McGuire P.E."/>
            <person name="Liu S."/>
            <person name="Long H."/>
            <person name="Ramasamy R.K."/>
            <person name="Rodriguez J.C."/>
            <person name="Van S.L."/>
            <person name="Yuan L."/>
            <person name="Wang Z."/>
            <person name="Xia Z."/>
            <person name="Xiao L."/>
            <person name="Anderson O.D."/>
            <person name="Ouyang S."/>
            <person name="Liang Y."/>
            <person name="Zimin A.V."/>
            <person name="Pertea G."/>
            <person name="Qi P."/>
            <person name="Bennetzen J.L."/>
            <person name="Dai X."/>
            <person name="Dawson M.W."/>
            <person name="Muller H.G."/>
            <person name="Kugler K."/>
            <person name="Rivarola-Duarte L."/>
            <person name="Spannagl M."/>
            <person name="Mayer K.F.X."/>
            <person name="Lu F.H."/>
            <person name="Bevan M.W."/>
            <person name="Leroy P."/>
            <person name="Li P."/>
            <person name="You F.M."/>
            <person name="Sun Q."/>
            <person name="Liu Z."/>
            <person name="Lyons E."/>
            <person name="Wicker T."/>
            <person name="Salzberg S.L."/>
            <person name="Devos K.M."/>
            <person name="Dvorak J."/>
        </authorList>
    </citation>
    <scope>NUCLEOTIDE SEQUENCE [LARGE SCALE GENOMIC DNA]</scope>
    <source>
        <strain evidence="1">cv. AL8/78</strain>
    </source>
</reference>
<organism evidence="1 2">
    <name type="scientific">Aegilops tauschii subsp. strangulata</name>
    <name type="common">Goatgrass</name>
    <dbReference type="NCBI Taxonomy" id="200361"/>
    <lineage>
        <taxon>Eukaryota</taxon>
        <taxon>Viridiplantae</taxon>
        <taxon>Streptophyta</taxon>
        <taxon>Embryophyta</taxon>
        <taxon>Tracheophyta</taxon>
        <taxon>Spermatophyta</taxon>
        <taxon>Magnoliopsida</taxon>
        <taxon>Liliopsida</taxon>
        <taxon>Poales</taxon>
        <taxon>Poaceae</taxon>
        <taxon>BOP clade</taxon>
        <taxon>Pooideae</taxon>
        <taxon>Triticodae</taxon>
        <taxon>Triticeae</taxon>
        <taxon>Triticinae</taxon>
        <taxon>Aegilops</taxon>
    </lineage>
</organism>
<dbReference type="Proteomes" id="UP000015105">
    <property type="component" value="Chromosome 5D"/>
</dbReference>
<dbReference type="Gramene" id="AET5Gv20940900.20">
    <property type="protein sequence ID" value="AET5Gv20940900.20"/>
    <property type="gene ID" value="AET5Gv20940900"/>
</dbReference>
<sequence length="56" mass="6359">QKFHKVWGQLMKTGYQNSRFAHQRLRDLRACTAAKLQTLGCILPTSITARAKITCP</sequence>
<reference evidence="2" key="1">
    <citation type="journal article" date="2014" name="Science">
        <title>Ancient hybridizations among the ancestral genomes of bread wheat.</title>
        <authorList>
            <consortium name="International Wheat Genome Sequencing Consortium,"/>
            <person name="Marcussen T."/>
            <person name="Sandve S.R."/>
            <person name="Heier L."/>
            <person name="Spannagl M."/>
            <person name="Pfeifer M."/>
            <person name="Jakobsen K.S."/>
            <person name="Wulff B.B."/>
            <person name="Steuernagel B."/>
            <person name="Mayer K.F."/>
            <person name="Olsen O.A."/>
        </authorList>
    </citation>
    <scope>NUCLEOTIDE SEQUENCE [LARGE SCALE GENOMIC DNA]</scope>
    <source>
        <strain evidence="2">cv. AL8/78</strain>
    </source>
</reference>
<dbReference type="EnsemblPlants" id="AET5Gv20940900.20">
    <property type="protein sequence ID" value="AET5Gv20940900.20"/>
    <property type="gene ID" value="AET5Gv20940900"/>
</dbReference>
<reference evidence="2" key="2">
    <citation type="journal article" date="2017" name="Nat. Plants">
        <title>The Aegilops tauschii genome reveals multiple impacts of transposons.</title>
        <authorList>
            <person name="Zhao G."/>
            <person name="Zou C."/>
            <person name="Li K."/>
            <person name="Wang K."/>
            <person name="Li T."/>
            <person name="Gao L."/>
            <person name="Zhang X."/>
            <person name="Wang H."/>
            <person name="Yang Z."/>
            <person name="Liu X."/>
            <person name="Jiang W."/>
            <person name="Mao L."/>
            <person name="Kong X."/>
            <person name="Jiao Y."/>
            <person name="Jia J."/>
        </authorList>
    </citation>
    <scope>NUCLEOTIDE SEQUENCE [LARGE SCALE GENOMIC DNA]</scope>
    <source>
        <strain evidence="2">cv. AL8/78</strain>
    </source>
</reference>
<reference evidence="1" key="5">
    <citation type="journal article" date="2021" name="G3 (Bethesda)">
        <title>Aegilops tauschii genome assembly Aet v5.0 features greater sequence contiguity and improved annotation.</title>
        <authorList>
            <person name="Wang L."/>
            <person name="Zhu T."/>
            <person name="Rodriguez J.C."/>
            <person name="Deal K.R."/>
            <person name="Dubcovsky J."/>
            <person name="McGuire P.E."/>
            <person name="Lux T."/>
            <person name="Spannagl M."/>
            <person name="Mayer K.F.X."/>
            <person name="Baldrich P."/>
            <person name="Meyers B.C."/>
            <person name="Huo N."/>
            <person name="Gu Y.Q."/>
            <person name="Zhou H."/>
            <person name="Devos K.M."/>
            <person name="Bennetzen J.L."/>
            <person name="Unver T."/>
            <person name="Budak H."/>
            <person name="Gulick P.J."/>
            <person name="Galiba G."/>
            <person name="Kalapos B."/>
            <person name="Nelson D.R."/>
            <person name="Li P."/>
            <person name="You F.M."/>
            <person name="Luo M.C."/>
            <person name="Dvorak J."/>
        </authorList>
    </citation>
    <scope>NUCLEOTIDE SEQUENCE [LARGE SCALE GENOMIC DNA]</scope>
    <source>
        <strain evidence="1">cv. AL8/78</strain>
    </source>
</reference>
<accession>A0A453LW58</accession>
<dbReference type="AlphaFoldDB" id="A0A453LW58"/>
<evidence type="ECO:0000313" key="2">
    <source>
        <dbReference type="Proteomes" id="UP000015105"/>
    </source>
</evidence>
<keyword evidence="2" id="KW-1185">Reference proteome</keyword>
<protein>
    <submittedName>
        <fullName evidence="1">Uncharacterized protein</fullName>
    </submittedName>
</protein>